<comment type="caution">
    <text evidence="13">The sequence shown here is derived from an EMBL/GenBank/DDBJ whole genome shotgun (WGS) entry which is preliminary data.</text>
</comment>
<dbReference type="Proteomes" id="UP000663860">
    <property type="component" value="Unassembled WGS sequence"/>
</dbReference>
<evidence type="ECO:0000256" key="9">
    <source>
        <dbReference type="ARBA" id="ARBA00022989"/>
    </source>
</evidence>
<evidence type="ECO:0000256" key="1">
    <source>
        <dbReference type="ARBA" id="ARBA00002791"/>
    </source>
</evidence>
<dbReference type="Pfam" id="PF04597">
    <property type="entry name" value="Ribophorin_I"/>
    <property type="match status" value="1"/>
</dbReference>
<dbReference type="AlphaFoldDB" id="A0A814WY10"/>
<keyword evidence="10 11" id="KW-0472">Membrane</keyword>
<dbReference type="InterPro" id="IPR007676">
    <property type="entry name" value="Ribophorin_I"/>
</dbReference>
<dbReference type="UniPathway" id="UPA00378"/>
<dbReference type="GO" id="GO:0008250">
    <property type="term" value="C:oligosaccharyltransferase complex"/>
    <property type="evidence" value="ECO:0007669"/>
    <property type="project" value="UniProtKB-UniRule"/>
</dbReference>
<comment type="function">
    <text evidence="1 11">Subunit of the oligosaccharyl transferase (OST) complex that catalyzes the initial transfer of a defined glycan (Glc(3)Man(9)GlcNAc(2) in eukaryotes) from the lipid carrier dolichol-pyrophosphate to an asparagine residue within an Asn-X-Ser/Thr consensus motif in nascent polypeptide chains, the first step in protein N-glycosylation. N-glycosylation occurs cotranslationally and the complex associates with the Sec61 complex at the channel-forming translocon complex that mediates protein translocation across the endoplasmic reticulum (ER). All subunits are required for a maximal enzyme activity.</text>
</comment>
<evidence type="ECO:0000256" key="2">
    <source>
        <dbReference type="ARBA" id="ARBA00004115"/>
    </source>
</evidence>
<dbReference type="EMBL" id="CAJNOE010000422">
    <property type="protein sequence ID" value="CAF1208349.1"/>
    <property type="molecule type" value="Genomic_DNA"/>
</dbReference>
<keyword evidence="7" id="KW-0732">Signal</keyword>
<evidence type="ECO:0000256" key="5">
    <source>
        <dbReference type="ARBA" id="ARBA00017611"/>
    </source>
</evidence>
<feature type="transmembrane region" description="Helical" evidence="11">
    <location>
        <begin position="37"/>
        <end position="61"/>
    </location>
</feature>
<evidence type="ECO:0000313" key="14">
    <source>
        <dbReference type="EMBL" id="CAF3743616.1"/>
    </source>
</evidence>
<evidence type="ECO:0000313" key="15">
    <source>
        <dbReference type="Proteomes" id="UP000663860"/>
    </source>
</evidence>
<organism evidence="13 15">
    <name type="scientific">Adineta steineri</name>
    <dbReference type="NCBI Taxonomy" id="433720"/>
    <lineage>
        <taxon>Eukaryota</taxon>
        <taxon>Metazoa</taxon>
        <taxon>Spiralia</taxon>
        <taxon>Gnathifera</taxon>
        <taxon>Rotifera</taxon>
        <taxon>Eurotatoria</taxon>
        <taxon>Bdelloidea</taxon>
        <taxon>Adinetida</taxon>
        <taxon>Adinetidae</taxon>
        <taxon>Adineta</taxon>
    </lineage>
</organism>
<sequence>MCAQQFVYILGSFNLFLAGIAVICVTHAENHPEHYSLVYIAISIFIFYMGTILVIIMLQIIETYQEQNQLALEIPIPVLKILVPSQSNTIIDENLTIPKEMIRFSVLCIFLAIVFVAGQEQDNLINTNVERTLDLVSHLPKETISVTIENRGTKAVRYYDYYAEPQHVNDVAFVGAVVKGKNTDDQASLPIKQEATDKTKGAIYRIELPSDLRAGQTITLEIEVVHANALRMYPEEITQAERQLVLYKTNAYYYSRYATTTQKTIVTLPTDRAESYTQTPKPVAKSEQTITYGPYENVAALARNEISLHYENNNAFLTVSNIKRWIEVSHWGNIAVEETIDIYHSGAKLKGSFSRLDFQRKQDSYSAVKTFKTSLPASARDVYYRDEIGNVSTSHVREMQDQVEVEIRPRFPLYGGWRTHYILGYNVPSYQYLFNKGNQYVLKMRLVDHVYDDQLLEQATIKIILPEHARNIEFYAPPYDVQRLPNEKHYTYLDTVGRPVVVISKRNVLFQHIQDFEIHYTFDKIMLFNEPMLIVIPLFGLFCLVIILARLNFNISHNESSESRMRIQAIWEQIVENNIKRSSFYQKLDDALNAYKTNKDLKIYNEQRKKLENELKNVQQDLTTLQTKIKADSADSSEKIAELQRLDAQQREIQLALSGHTEKLVTGKMQKQPYLDQEQLLRNKVRDINARVTAIINQY</sequence>
<dbReference type="Proteomes" id="UP000663868">
    <property type="component" value="Unassembled WGS sequence"/>
</dbReference>
<evidence type="ECO:0000256" key="8">
    <source>
        <dbReference type="ARBA" id="ARBA00022824"/>
    </source>
</evidence>
<evidence type="ECO:0000313" key="13">
    <source>
        <dbReference type="EMBL" id="CAF1208349.1"/>
    </source>
</evidence>
<keyword evidence="12" id="KW-0175">Coiled coil</keyword>
<protein>
    <recommendedName>
        <fullName evidence="5 11">Dolichyl-diphosphooligosaccharide--protein glycosyltransferase subunit 1</fullName>
    </recommendedName>
</protein>
<comment type="subunit">
    <text evidence="11">Component of the oligosaccharyltransferase (OST) complex.</text>
</comment>
<feature type="transmembrane region" description="Helical" evidence="11">
    <location>
        <begin position="101"/>
        <end position="118"/>
    </location>
</feature>
<evidence type="ECO:0000256" key="7">
    <source>
        <dbReference type="ARBA" id="ARBA00022729"/>
    </source>
</evidence>
<dbReference type="EMBL" id="CAJOBB010000750">
    <property type="protein sequence ID" value="CAF3743616.1"/>
    <property type="molecule type" value="Genomic_DNA"/>
</dbReference>
<keyword evidence="6 11" id="KW-0812">Transmembrane</keyword>
<proteinExistence type="inferred from homology"/>
<comment type="pathway">
    <text evidence="3 11">Protein modification; protein glycosylation.</text>
</comment>
<comment type="similarity">
    <text evidence="4 11">Belongs to the OST1 family.</text>
</comment>
<keyword evidence="9 11" id="KW-1133">Transmembrane helix</keyword>
<evidence type="ECO:0000256" key="11">
    <source>
        <dbReference type="RuleBase" id="RU361143"/>
    </source>
</evidence>
<evidence type="ECO:0000256" key="4">
    <source>
        <dbReference type="ARBA" id="ARBA00008905"/>
    </source>
</evidence>
<evidence type="ECO:0000256" key="12">
    <source>
        <dbReference type="SAM" id="Coils"/>
    </source>
</evidence>
<dbReference type="PANTHER" id="PTHR21049:SF0">
    <property type="entry name" value="DOLICHYL-DIPHOSPHOOLIGOSACCHARIDE--PROTEIN GLYCOSYLTRANSFERASE SUBUNIT 1"/>
    <property type="match status" value="1"/>
</dbReference>
<feature type="coiled-coil region" evidence="12">
    <location>
        <begin position="594"/>
        <end position="628"/>
    </location>
</feature>
<feature type="transmembrane region" description="Helical" evidence="11">
    <location>
        <begin position="532"/>
        <end position="553"/>
    </location>
</feature>
<gene>
    <name evidence="13" type="ORF">IZO911_LOCUS29026</name>
    <name evidence="14" type="ORF">KXQ929_LOCUS13813</name>
</gene>
<reference evidence="13" key="1">
    <citation type="submission" date="2021-02" db="EMBL/GenBank/DDBJ databases">
        <authorList>
            <person name="Nowell W R."/>
        </authorList>
    </citation>
    <scope>NUCLEOTIDE SEQUENCE</scope>
</reference>
<name>A0A814WY10_9BILA</name>
<evidence type="ECO:0000256" key="10">
    <source>
        <dbReference type="ARBA" id="ARBA00023136"/>
    </source>
</evidence>
<evidence type="ECO:0000256" key="3">
    <source>
        <dbReference type="ARBA" id="ARBA00004922"/>
    </source>
</evidence>
<keyword evidence="8 11" id="KW-0256">Endoplasmic reticulum</keyword>
<dbReference type="GO" id="GO:0018279">
    <property type="term" value="P:protein N-linked glycosylation via asparagine"/>
    <property type="evidence" value="ECO:0007669"/>
    <property type="project" value="TreeGrafter"/>
</dbReference>
<comment type="subcellular location">
    <subcellularLocation>
        <location evidence="2 11">Endoplasmic reticulum membrane</location>
        <topology evidence="2 11">Single-pass type I membrane protein</topology>
    </subcellularLocation>
</comment>
<comment type="caution">
    <text evidence="11">Lacks conserved residue(s) required for the propagation of feature annotation.</text>
</comment>
<feature type="transmembrane region" description="Helical" evidence="11">
    <location>
        <begin position="6"/>
        <end position="25"/>
    </location>
</feature>
<evidence type="ECO:0000256" key="6">
    <source>
        <dbReference type="ARBA" id="ARBA00022692"/>
    </source>
</evidence>
<dbReference type="PANTHER" id="PTHR21049">
    <property type="entry name" value="RIBOPHORIN I"/>
    <property type="match status" value="1"/>
</dbReference>
<accession>A0A814WY10</accession>